<dbReference type="EC" id="2.4.1.255" evidence="3"/>
<evidence type="ECO:0000256" key="5">
    <source>
        <dbReference type="ARBA" id="ARBA00022679"/>
    </source>
</evidence>
<dbReference type="Gene3D" id="1.25.40.10">
    <property type="entry name" value="Tetratricopeptide repeat domain"/>
    <property type="match status" value="1"/>
</dbReference>
<dbReference type="PANTHER" id="PTHR44835:SF1">
    <property type="entry name" value="PROTEIN O-GLCNAC TRANSFERASE"/>
    <property type="match status" value="1"/>
</dbReference>
<proteinExistence type="inferred from homology"/>
<dbReference type="GO" id="GO:0097363">
    <property type="term" value="F:protein O-acetylglucosaminyltransferase activity"/>
    <property type="evidence" value="ECO:0007669"/>
    <property type="project" value="UniProtKB-EC"/>
</dbReference>
<keyword evidence="5" id="KW-0808">Transferase</keyword>
<name>A0A6M0RHA1_9CYAN</name>
<dbReference type="EMBL" id="QXHD01000004">
    <property type="protein sequence ID" value="NEZ55290.1"/>
    <property type="molecule type" value="Genomic_DNA"/>
</dbReference>
<keyword evidence="11" id="KW-1185">Reference proteome</keyword>
<evidence type="ECO:0000256" key="2">
    <source>
        <dbReference type="ARBA" id="ARBA00005386"/>
    </source>
</evidence>
<comment type="pathway">
    <text evidence="1">Protein modification; protein glycosylation.</text>
</comment>
<dbReference type="InterPro" id="IPR029489">
    <property type="entry name" value="OGT/SEC/SPY_C"/>
</dbReference>
<evidence type="ECO:0000256" key="7">
    <source>
        <dbReference type="ARBA" id="ARBA00022803"/>
    </source>
</evidence>
<comment type="similarity">
    <text evidence="2">Belongs to the glycosyltransferase 41 family. O-GlcNAc transferase subfamily.</text>
</comment>
<evidence type="ECO:0000259" key="9">
    <source>
        <dbReference type="Pfam" id="PF13844"/>
    </source>
</evidence>
<evidence type="ECO:0000313" key="10">
    <source>
        <dbReference type="EMBL" id="NEZ55290.1"/>
    </source>
</evidence>
<evidence type="ECO:0000256" key="3">
    <source>
        <dbReference type="ARBA" id="ARBA00011970"/>
    </source>
</evidence>
<dbReference type="InterPro" id="IPR019734">
    <property type="entry name" value="TPR_rpt"/>
</dbReference>
<comment type="caution">
    <text evidence="10">The sequence shown here is derived from an EMBL/GenBank/DDBJ whole genome shotgun (WGS) entry which is preliminary data.</text>
</comment>
<keyword evidence="4" id="KW-0328">Glycosyltransferase</keyword>
<evidence type="ECO:0000256" key="6">
    <source>
        <dbReference type="ARBA" id="ARBA00022737"/>
    </source>
</evidence>
<feature type="domain" description="O-GlcNAc transferase C-terminal" evidence="9">
    <location>
        <begin position="177"/>
        <end position="335"/>
    </location>
</feature>
<feature type="repeat" description="TPR" evidence="8">
    <location>
        <begin position="47"/>
        <end position="80"/>
    </location>
</feature>
<dbReference type="AlphaFoldDB" id="A0A6M0RHA1"/>
<gene>
    <name evidence="10" type="ORF">DXZ20_06290</name>
</gene>
<dbReference type="Proteomes" id="UP000481033">
    <property type="component" value="Unassembled WGS sequence"/>
</dbReference>
<feature type="domain" description="O-GlcNAc transferase C-terminal" evidence="9">
    <location>
        <begin position="351"/>
        <end position="528"/>
    </location>
</feature>
<evidence type="ECO:0000256" key="4">
    <source>
        <dbReference type="ARBA" id="ARBA00022676"/>
    </source>
</evidence>
<keyword evidence="6" id="KW-0677">Repeat</keyword>
<dbReference type="PROSITE" id="PS50005">
    <property type="entry name" value="TPR"/>
    <property type="match status" value="1"/>
</dbReference>
<dbReference type="SUPFAM" id="SSF53756">
    <property type="entry name" value="UDP-Glycosyltransferase/glycogen phosphorylase"/>
    <property type="match status" value="1"/>
</dbReference>
<dbReference type="SUPFAM" id="SSF48452">
    <property type="entry name" value="TPR-like"/>
    <property type="match status" value="1"/>
</dbReference>
<dbReference type="InterPro" id="IPR011990">
    <property type="entry name" value="TPR-like_helical_dom_sf"/>
</dbReference>
<accession>A0A6M0RHA1</accession>
<evidence type="ECO:0000313" key="11">
    <source>
        <dbReference type="Proteomes" id="UP000481033"/>
    </source>
</evidence>
<evidence type="ECO:0000256" key="1">
    <source>
        <dbReference type="ARBA" id="ARBA00004922"/>
    </source>
</evidence>
<dbReference type="PANTHER" id="PTHR44835">
    <property type="entry name" value="UDP-N-ACETYLGLUCOSAMINE--PEPTIDE N-ACETYLGLUCOSAMINYLTRANSFERASE SPINDLY-RELATED"/>
    <property type="match status" value="1"/>
</dbReference>
<dbReference type="SMART" id="SM00028">
    <property type="entry name" value="TPR"/>
    <property type="match status" value="2"/>
</dbReference>
<dbReference type="RefSeq" id="WP_163697096.1">
    <property type="nucleotide sequence ID" value="NZ_QXHD01000004.1"/>
</dbReference>
<dbReference type="Pfam" id="PF13844">
    <property type="entry name" value="Glyco_transf_41"/>
    <property type="match status" value="2"/>
</dbReference>
<reference evidence="10 11" key="1">
    <citation type="journal article" date="2020" name="Microb. Ecol.">
        <title>Ecogenomics of the Marine Benthic Filamentous Cyanobacterium Adonisia.</title>
        <authorList>
            <person name="Walter J.M."/>
            <person name="Coutinho F.H."/>
            <person name="Leomil L."/>
            <person name="Hargreaves P.I."/>
            <person name="Campeao M.E."/>
            <person name="Vieira V.V."/>
            <person name="Silva B.S."/>
            <person name="Fistarol G.O."/>
            <person name="Salomon P.S."/>
            <person name="Sawabe T."/>
            <person name="Mino S."/>
            <person name="Hosokawa M."/>
            <person name="Miyashita H."/>
            <person name="Maruyama F."/>
            <person name="van Verk M.C."/>
            <person name="Dutilh B.E."/>
            <person name="Thompson C.C."/>
            <person name="Thompson F.L."/>
        </authorList>
    </citation>
    <scope>NUCLEOTIDE SEQUENCE [LARGE SCALE GENOMIC DNA]</scope>
    <source>
        <strain evidence="10 11">CCMR0081</strain>
    </source>
</reference>
<dbReference type="Pfam" id="PF13431">
    <property type="entry name" value="TPR_17"/>
    <property type="match status" value="1"/>
</dbReference>
<dbReference type="InterPro" id="IPR051939">
    <property type="entry name" value="Glycosyltr_41/O-GlcNAc_trsf"/>
</dbReference>
<sequence>MMGTNQDTVTDCHQMATLYLNHPPEPRLSVLAIGWYEKALKLDPENVESYLGLAKAYHHLGQSEQALQCCDQAIALEPDSLAARYFACMLQIPIIYRTQKEVLSSRHRYHSQLLELHQRLQKAPTQAVAELATVVGTVSPFYLIYQGYDDTELQRLYGDVVCHIMAARYPQWSYQRPLPFPKTPVHNTTEPLRIGIVFGHFHNHSVWKVILKGWLQHLNHERFQLFGYSLGTKKDHATDLARSLLHSYTDGTRSIEAWGQIISTDHPHVLLYPEVSMDKISIQLSALRLAPIQCTTWGTYVTSGLPTMDYYLSGDLLEPRNAQHHHTEKLIRLPNLSIHYTPSQVTGADLQRQAYGLRSSSVVYLCLQSLFKYLPQYDRLYPQIAKAVGDCQFVFLKHKSSEALTRIFENRLRQAFSDAELDMDQFVVMQPTLSDANYHRLNALGDIFLDSIDVAGTTTTLEAITHDLPVVTMPGEFVRGRVSSAILHQMGVVPTVATSVEHYGEIAICLGRNKHWRQVVTEQMAQNKHRLYDDLSCVEALEKSFFTFLEQTPVFQHVL</sequence>
<organism evidence="10 11">
    <name type="scientific">Adonisia turfae CCMR0081</name>
    <dbReference type="NCBI Taxonomy" id="2292702"/>
    <lineage>
        <taxon>Bacteria</taxon>
        <taxon>Bacillati</taxon>
        <taxon>Cyanobacteriota</taxon>
        <taxon>Adonisia</taxon>
        <taxon>Adonisia turfae</taxon>
    </lineage>
</organism>
<evidence type="ECO:0000256" key="8">
    <source>
        <dbReference type="PROSITE-ProRule" id="PRU00339"/>
    </source>
</evidence>
<keyword evidence="7 8" id="KW-0802">TPR repeat</keyword>
<dbReference type="Gene3D" id="3.40.50.2000">
    <property type="entry name" value="Glycogen Phosphorylase B"/>
    <property type="match status" value="1"/>
</dbReference>
<protein>
    <recommendedName>
        <fullName evidence="3">protein O-GlcNAc transferase</fullName>
        <ecNumber evidence="3">2.4.1.255</ecNumber>
    </recommendedName>
</protein>
<dbReference type="Gene3D" id="3.40.50.11380">
    <property type="match status" value="1"/>
</dbReference>